<dbReference type="Gramene" id="Pp3c21_8100V3.6">
    <property type="protein sequence ID" value="Pp3c21_8100V3.6"/>
    <property type="gene ID" value="Pp3c21_8100"/>
</dbReference>
<keyword evidence="4" id="KW-0934">Plastid</keyword>
<evidence type="ECO:0000256" key="7">
    <source>
        <dbReference type="ARBA" id="ARBA00023008"/>
    </source>
</evidence>
<dbReference type="GO" id="GO:0005507">
    <property type="term" value="F:copper ion binding"/>
    <property type="evidence" value="ECO:0000318"/>
    <property type="project" value="GO_Central"/>
</dbReference>
<evidence type="ECO:0000313" key="14">
    <source>
        <dbReference type="Proteomes" id="UP000006727"/>
    </source>
</evidence>
<dbReference type="FunFam" id="3.30.70.100:FF:000042">
    <property type="entry name" value="Copper chaperone for superoxide dismutase"/>
    <property type="match status" value="1"/>
</dbReference>
<dbReference type="KEGG" id="ppp:112274222"/>
<dbReference type="GO" id="GO:0019430">
    <property type="term" value="P:removal of superoxide radicals"/>
    <property type="evidence" value="ECO:0000318"/>
    <property type="project" value="GO_Central"/>
</dbReference>
<keyword evidence="6" id="KW-0809">Transit peptide</keyword>
<dbReference type="FunFam" id="2.60.40.200:FF:000006">
    <property type="entry name" value="Copper chaperone for superoxide dismutase"/>
    <property type="match status" value="1"/>
</dbReference>
<dbReference type="InterPro" id="IPR001424">
    <property type="entry name" value="SOD_Cu_Zn_dom"/>
</dbReference>
<dbReference type="GO" id="GO:0009507">
    <property type="term" value="C:chloroplast"/>
    <property type="evidence" value="ECO:0007669"/>
    <property type="project" value="UniProtKB-SubCell"/>
</dbReference>
<dbReference type="OMA" id="HTEPLGG"/>
<dbReference type="SUPFAM" id="SSF49329">
    <property type="entry name" value="Cu,Zn superoxide dismutase-like"/>
    <property type="match status" value="1"/>
</dbReference>
<dbReference type="SUPFAM" id="SSF55008">
    <property type="entry name" value="HMA, heavy metal-associated domain"/>
    <property type="match status" value="1"/>
</dbReference>
<evidence type="ECO:0000256" key="8">
    <source>
        <dbReference type="ARBA" id="ARBA00023186"/>
    </source>
</evidence>
<evidence type="ECO:0000259" key="12">
    <source>
        <dbReference type="PROSITE" id="PS50846"/>
    </source>
</evidence>
<dbReference type="InterPro" id="IPR006121">
    <property type="entry name" value="HMA_dom"/>
</dbReference>
<proteinExistence type="inferred from homology"/>
<dbReference type="Gene3D" id="2.60.40.200">
    <property type="entry name" value="Superoxide dismutase, copper/zinc binding domain"/>
    <property type="match status" value="1"/>
</dbReference>
<dbReference type="EnsemblPlants" id="Pp3c21_8100V3.5">
    <property type="protein sequence ID" value="Pp3c21_8100V3.5"/>
    <property type="gene ID" value="Pp3c21_8100"/>
</dbReference>
<dbReference type="EMBL" id="ABEU02000021">
    <property type="status" value="NOT_ANNOTATED_CDS"/>
    <property type="molecule type" value="Genomic_DNA"/>
</dbReference>
<evidence type="ECO:0000256" key="10">
    <source>
        <dbReference type="ARBA" id="ARBA00032899"/>
    </source>
</evidence>
<evidence type="ECO:0000256" key="5">
    <source>
        <dbReference type="ARBA" id="ARBA00022723"/>
    </source>
</evidence>
<dbReference type="PANTHER" id="PTHR10003">
    <property type="entry name" value="SUPEROXIDE DISMUTASE CU-ZN -RELATED"/>
    <property type="match status" value="1"/>
</dbReference>
<name>A0A7I4CAL6_PHYPA</name>
<evidence type="ECO:0000256" key="2">
    <source>
        <dbReference type="ARBA" id="ARBA00004229"/>
    </source>
</evidence>
<protein>
    <recommendedName>
        <fullName evidence="10">Superoxide dismutase copper chaperone</fullName>
    </recommendedName>
</protein>
<keyword evidence="8" id="KW-0143">Chaperone</keyword>
<dbReference type="GO" id="GO:0005737">
    <property type="term" value="C:cytoplasm"/>
    <property type="evidence" value="ECO:0000318"/>
    <property type="project" value="GO_Central"/>
</dbReference>
<keyword evidence="3" id="KW-0150">Chloroplast</keyword>
<dbReference type="PROSITE" id="PS50846">
    <property type="entry name" value="HMA_2"/>
    <property type="match status" value="1"/>
</dbReference>
<feature type="domain" description="HMA" evidence="12">
    <location>
        <begin position="109"/>
        <end position="172"/>
    </location>
</feature>
<evidence type="ECO:0000256" key="6">
    <source>
        <dbReference type="ARBA" id="ARBA00022946"/>
    </source>
</evidence>
<dbReference type="InterPro" id="IPR024134">
    <property type="entry name" value="SOD_Cu/Zn_/chaperone"/>
</dbReference>
<dbReference type="InterPro" id="IPR036163">
    <property type="entry name" value="HMA_dom_sf"/>
</dbReference>
<keyword evidence="11" id="KW-0732">Signal</keyword>
<comment type="similarity">
    <text evidence="9">In the C-terminal section; belongs to the Cu-Zn superoxide dismutase family.</text>
</comment>
<organism evidence="13 14">
    <name type="scientific">Physcomitrium patens</name>
    <name type="common">Spreading-leaved earth moss</name>
    <name type="synonym">Physcomitrella patens</name>
    <dbReference type="NCBI Taxonomy" id="3218"/>
    <lineage>
        <taxon>Eukaryota</taxon>
        <taxon>Viridiplantae</taxon>
        <taxon>Streptophyta</taxon>
        <taxon>Embryophyta</taxon>
        <taxon>Bryophyta</taxon>
        <taxon>Bryophytina</taxon>
        <taxon>Bryopsida</taxon>
        <taxon>Funariidae</taxon>
        <taxon>Funariales</taxon>
        <taxon>Funariaceae</taxon>
        <taxon>Physcomitrium</taxon>
    </lineage>
</organism>
<feature type="signal peptide" evidence="11">
    <location>
        <begin position="1"/>
        <end position="29"/>
    </location>
</feature>
<evidence type="ECO:0000256" key="1">
    <source>
        <dbReference type="ARBA" id="ARBA00001973"/>
    </source>
</evidence>
<dbReference type="CDD" id="cd00371">
    <property type="entry name" value="HMA"/>
    <property type="match status" value="1"/>
</dbReference>
<dbReference type="Gramene" id="Pp3c21_8100V3.5">
    <property type="protein sequence ID" value="Pp3c21_8100V3.5"/>
    <property type="gene ID" value="Pp3c21_8100"/>
</dbReference>
<feature type="chain" id="PRO_5044657784" description="Superoxide dismutase copper chaperone" evidence="11">
    <location>
        <begin position="30"/>
        <end position="342"/>
    </location>
</feature>
<dbReference type="Gene3D" id="3.30.70.100">
    <property type="match status" value="1"/>
</dbReference>
<dbReference type="OrthoDB" id="666972at2759"/>
<comment type="subcellular location">
    <subcellularLocation>
        <location evidence="2">Plastid</location>
        <location evidence="2">Chloroplast</location>
    </subcellularLocation>
</comment>
<keyword evidence="5" id="KW-0479">Metal-binding</keyword>
<gene>
    <name evidence="13" type="primary">LOC112274222</name>
</gene>
<accession>A0A7I4CAL6</accession>
<dbReference type="AlphaFoldDB" id="A0A7I4CAL6"/>
<dbReference type="RefSeq" id="XP_024359267.1">
    <property type="nucleotide sequence ID" value="XM_024503499.2"/>
</dbReference>
<dbReference type="Pfam" id="PF00080">
    <property type="entry name" value="Sod_Cu"/>
    <property type="match status" value="1"/>
</dbReference>
<dbReference type="Proteomes" id="UP000006727">
    <property type="component" value="Chromosome 21"/>
</dbReference>
<evidence type="ECO:0000256" key="11">
    <source>
        <dbReference type="SAM" id="SignalP"/>
    </source>
</evidence>
<evidence type="ECO:0000313" key="13">
    <source>
        <dbReference type="EnsemblPlants" id="Pp3c21_8100V3.6"/>
    </source>
</evidence>
<evidence type="ECO:0000256" key="9">
    <source>
        <dbReference type="ARBA" id="ARBA00025798"/>
    </source>
</evidence>
<dbReference type="GO" id="GO:0016532">
    <property type="term" value="F:superoxide dismutase copper chaperone activity"/>
    <property type="evidence" value="ECO:0000318"/>
    <property type="project" value="GO_Central"/>
</dbReference>
<dbReference type="Pfam" id="PF00403">
    <property type="entry name" value="HMA"/>
    <property type="match status" value="1"/>
</dbReference>
<sequence length="342" mass="35817">MAPPRAIGLPALLPVVAVAASAVVPSIKAFNSYRRSSSLRTTVLPKQSARVFRNRFLGSVQLLQGPLLAYPLATGAAMVAVAATASSEVSQMAPGQGMKGAGAEVQLPELMTEFMVDMECDGCVKSVRTKLEPLTGVKSVDINLENQVVRVLGTTTVKDLTAALAESGRKARLIGQGLPENFTLSAAVAEFKGPQIHGVVRFAQVSMELLRVEASFSGLPQGTVGWSINEYGDLTRGAASTGRIYCGVTETPAADGTPAGDFGVLEVNSEGNAEYSGTKENLQVRDLIGRALVVYGDTDKSKSGISAAVIARSAGVGENYKKLCLCDGTVIWESTNSDYVKA</sequence>
<dbReference type="GeneID" id="112274222"/>
<keyword evidence="7" id="KW-0186">Copper</keyword>
<comment type="cofactor">
    <cofactor evidence="1">
        <name>Cu(2+)</name>
        <dbReference type="ChEBI" id="CHEBI:29036"/>
    </cofactor>
</comment>
<dbReference type="InterPro" id="IPR036423">
    <property type="entry name" value="SOD-like_Cu/Zn_dom_sf"/>
</dbReference>
<reference evidence="13 14" key="1">
    <citation type="journal article" date="2008" name="Science">
        <title>The Physcomitrella genome reveals evolutionary insights into the conquest of land by plants.</title>
        <authorList>
            <person name="Rensing S."/>
            <person name="Lang D."/>
            <person name="Zimmer A."/>
            <person name="Terry A."/>
            <person name="Salamov A."/>
            <person name="Shapiro H."/>
            <person name="Nishiyama T."/>
            <person name="Perroud P.-F."/>
            <person name="Lindquist E."/>
            <person name="Kamisugi Y."/>
            <person name="Tanahashi T."/>
            <person name="Sakakibara K."/>
            <person name="Fujita T."/>
            <person name="Oishi K."/>
            <person name="Shin-I T."/>
            <person name="Kuroki Y."/>
            <person name="Toyoda A."/>
            <person name="Suzuki Y."/>
            <person name="Hashimoto A."/>
            <person name="Yamaguchi K."/>
            <person name="Sugano A."/>
            <person name="Kohara Y."/>
            <person name="Fujiyama A."/>
            <person name="Anterola A."/>
            <person name="Aoki S."/>
            <person name="Ashton N."/>
            <person name="Barbazuk W.B."/>
            <person name="Barker E."/>
            <person name="Bennetzen J."/>
            <person name="Bezanilla M."/>
            <person name="Blankenship R."/>
            <person name="Cho S.H."/>
            <person name="Dutcher S."/>
            <person name="Estelle M."/>
            <person name="Fawcett J.A."/>
            <person name="Gundlach H."/>
            <person name="Hanada K."/>
            <person name="Heyl A."/>
            <person name="Hicks K.A."/>
            <person name="Hugh J."/>
            <person name="Lohr M."/>
            <person name="Mayer K."/>
            <person name="Melkozernov A."/>
            <person name="Murata T."/>
            <person name="Nelson D."/>
            <person name="Pils B."/>
            <person name="Prigge M."/>
            <person name="Reiss B."/>
            <person name="Renner T."/>
            <person name="Rombauts S."/>
            <person name="Rushton P."/>
            <person name="Sanderfoot A."/>
            <person name="Schween G."/>
            <person name="Shiu S.-H."/>
            <person name="Stueber K."/>
            <person name="Theodoulou F.L."/>
            <person name="Tu H."/>
            <person name="Van de Peer Y."/>
            <person name="Verrier P.J."/>
            <person name="Waters E."/>
            <person name="Wood A."/>
            <person name="Yang L."/>
            <person name="Cove D."/>
            <person name="Cuming A."/>
            <person name="Hasebe M."/>
            <person name="Lucas S."/>
            <person name="Mishler D.B."/>
            <person name="Reski R."/>
            <person name="Grigoriev I."/>
            <person name="Quatrano R.S."/>
            <person name="Boore J.L."/>
        </authorList>
    </citation>
    <scope>NUCLEOTIDE SEQUENCE [LARGE SCALE GENOMIC DNA]</scope>
    <source>
        <strain evidence="13 14">cv. Gransden 2004</strain>
    </source>
</reference>
<reference evidence="13 14" key="2">
    <citation type="journal article" date="2018" name="Plant J.">
        <title>The Physcomitrella patens chromosome-scale assembly reveals moss genome structure and evolution.</title>
        <authorList>
            <person name="Lang D."/>
            <person name="Ullrich K.K."/>
            <person name="Murat F."/>
            <person name="Fuchs J."/>
            <person name="Jenkins J."/>
            <person name="Haas F.B."/>
            <person name="Piednoel M."/>
            <person name="Gundlach H."/>
            <person name="Van Bel M."/>
            <person name="Meyberg R."/>
            <person name="Vives C."/>
            <person name="Morata J."/>
            <person name="Symeonidi A."/>
            <person name="Hiss M."/>
            <person name="Muchero W."/>
            <person name="Kamisugi Y."/>
            <person name="Saleh O."/>
            <person name="Blanc G."/>
            <person name="Decker E.L."/>
            <person name="van Gessel N."/>
            <person name="Grimwood J."/>
            <person name="Hayes R.D."/>
            <person name="Graham S.W."/>
            <person name="Gunter L.E."/>
            <person name="McDaniel S.F."/>
            <person name="Hoernstein S.N.W."/>
            <person name="Larsson A."/>
            <person name="Li F.W."/>
            <person name="Perroud P.F."/>
            <person name="Phillips J."/>
            <person name="Ranjan P."/>
            <person name="Rokshar D.S."/>
            <person name="Rothfels C.J."/>
            <person name="Schneider L."/>
            <person name="Shu S."/>
            <person name="Stevenson D.W."/>
            <person name="Thummler F."/>
            <person name="Tillich M."/>
            <person name="Villarreal Aguilar J.C."/>
            <person name="Widiez T."/>
            <person name="Wong G.K."/>
            <person name="Wymore A."/>
            <person name="Zhang Y."/>
            <person name="Zimmer A.D."/>
            <person name="Quatrano R.S."/>
            <person name="Mayer K.F.X."/>
            <person name="Goodstein D."/>
            <person name="Casacuberta J.M."/>
            <person name="Vandepoele K."/>
            <person name="Reski R."/>
            <person name="Cuming A.C."/>
            <person name="Tuskan G.A."/>
            <person name="Maumus F."/>
            <person name="Salse J."/>
            <person name="Schmutz J."/>
            <person name="Rensing S.A."/>
        </authorList>
    </citation>
    <scope>NUCLEOTIDE SEQUENCE [LARGE SCALE GENOMIC DNA]</scope>
    <source>
        <strain evidence="13 14">cv. Gransden 2004</strain>
    </source>
</reference>
<reference evidence="13" key="3">
    <citation type="submission" date="2020-12" db="UniProtKB">
        <authorList>
            <consortium name="EnsemblPlants"/>
        </authorList>
    </citation>
    <scope>IDENTIFICATION</scope>
</reference>
<keyword evidence="14" id="KW-1185">Reference proteome</keyword>
<evidence type="ECO:0000256" key="4">
    <source>
        <dbReference type="ARBA" id="ARBA00022640"/>
    </source>
</evidence>
<dbReference type="EnsemblPlants" id="Pp3c21_8100V3.6">
    <property type="protein sequence ID" value="Pp3c21_8100V3.6"/>
    <property type="gene ID" value="Pp3c21_8100"/>
</dbReference>
<evidence type="ECO:0000256" key="3">
    <source>
        <dbReference type="ARBA" id="ARBA00022528"/>
    </source>
</evidence>